<gene>
    <name evidence="2" type="ORF">N5P18_11755</name>
</gene>
<dbReference type="EMBL" id="CP104874">
    <property type="protein sequence ID" value="WWF04363.1"/>
    <property type="molecule type" value="Genomic_DNA"/>
</dbReference>
<evidence type="ECO:0000256" key="1">
    <source>
        <dbReference type="SAM" id="MobiDB-lite"/>
    </source>
</evidence>
<dbReference type="Proteomes" id="UP001381003">
    <property type="component" value="Chromosome"/>
</dbReference>
<accession>A0ABZ2FAN5</accession>
<reference evidence="2 3" key="1">
    <citation type="submission" date="2022-09" db="EMBL/GenBank/DDBJ databases">
        <title>Complete genome sequence of Janibacter terrae strain COS04-44, PCL-degrading bacteria isolated from oil spilled coast.</title>
        <authorList>
            <person name="Park H."/>
            <person name="Kim J.Y."/>
            <person name="An S.H."/>
            <person name="Lee C.M."/>
            <person name="Weon H.-Y."/>
        </authorList>
    </citation>
    <scope>NUCLEOTIDE SEQUENCE [LARGE SCALE GENOMIC DNA]</scope>
    <source>
        <strain evidence="2 3">COS04-44</strain>
    </source>
</reference>
<feature type="region of interest" description="Disordered" evidence="1">
    <location>
        <begin position="92"/>
        <end position="135"/>
    </location>
</feature>
<organism evidence="2 3">
    <name type="scientific">Janibacter terrae</name>
    <dbReference type="NCBI Taxonomy" id="103817"/>
    <lineage>
        <taxon>Bacteria</taxon>
        <taxon>Bacillati</taxon>
        <taxon>Actinomycetota</taxon>
        <taxon>Actinomycetes</taxon>
        <taxon>Micrococcales</taxon>
        <taxon>Intrasporangiaceae</taxon>
        <taxon>Janibacter</taxon>
    </lineage>
</organism>
<dbReference type="InterPro" id="IPR043777">
    <property type="entry name" value="DUF5719"/>
</dbReference>
<keyword evidence="3" id="KW-1185">Reference proteome</keyword>
<name>A0ABZ2FAN5_9MICO</name>
<sequence length="489" mass="49413">MSPRPARSAWLPAAARVVVVGAAATGVVLGADRLGAVAPQASPPVGAPSIATSLTSTYCPGDPFAGVEGAPDLDLTGGVVAHAAPAQVLDGVITPPGEPGTITVEDLRGEPAPTPDAEPRSGPTSESTRDLGSRPVRVRATQERAPGLVATEGFVASGESVQGLAAQPCGTATADAWLVGGGGDKGRQERLVLTNPGANPVTTRIEPLGAKGEDRGRSVVVPAHGRSVVLLDAVGGTDAPQAVHVSATDGLVVPTLVDHHTDGLTPAGVELVGPTAAPARRLVVPGNANGARRGIVLAAPGDQDAVVEVRAVGEERARSAGVRTIPAGRAVDVALPESPGVHSWVVESDEPVVAAAHVSTEDSGGRRDMAWSVATPAIGTLGGAALPTSPSSDVRRFVEVTADEEAATADLLVLRDGEITTREVDLEAGRSKALSIGRASAVWVRPTDGRVHAAVLLIGREQGARAETTSIPVLPSRVTVRDVPVVQAR</sequence>
<evidence type="ECO:0000313" key="3">
    <source>
        <dbReference type="Proteomes" id="UP001381003"/>
    </source>
</evidence>
<dbReference type="Pfam" id="PF18986">
    <property type="entry name" value="DUF5719"/>
    <property type="match status" value="1"/>
</dbReference>
<proteinExistence type="predicted"/>
<evidence type="ECO:0000313" key="2">
    <source>
        <dbReference type="EMBL" id="WWF04363.1"/>
    </source>
</evidence>
<dbReference type="RefSeq" id="WP_338537771.1">
    <property type="nucleotide sequence ID" value="NZ_CP104874.1"/>
</dbReference>
<protein>
    <submittedName>
        <fullName evidence="2">DUF5719 family protein</fullName>
    </submittedName>
</protein>